<dbReference type="GO" id="GO:0005886">
    <property type="term" value="C:plasma membrane"/>
    <property type="evidence" value="ECO:0007669"/>
    <property type="project" value="TreeGrafter"/>
</dbReference>
<reference evidence="7" key="1">
    <citation type="submission" date="2016-03" db="EMBL/GenBank/DDBJ databases">
        <authorList>
            <person name="Ma C."/>
            <person name="Zhou S."/>
            <person name="Yang G."/>
        </authorList>
    </citation>
    <scope>NUCLEOTIDE SEQUENCE [LARGE SCALE GENOMIC DNA]</scope>
    <source>
        <strain evidence="7">SgZ-1</strain>
    </source>
</reference>
<dbReference type="GO" id="GO:0052621">
    <property type="term" value="F:diguanylate cyclase activity"/>
    <property type="evidence" value="ECO:0007669"/>
    <property type="project" value="UniProtKB-EC"/>
</dbReference>
<dbReference type="PANTHER" id="PTHR45138:SF9">
    <property type="entry name" value="DIGUANYLATE CYCLASE DGCM-RELATED"/>
    <property type="match status" value="1"/>
</dbReference>
<evidence type="ECO:0000256" key="3">
    <source>
        <dbReference type="SAM" id="Phobius"/>
    </source>
</evidence>
<evidence type="ECO:0000256" key="1">
    <source>
        <dbReference type="ARBA" id="ARBA00012528"/>
    </source>
</evidence>
<feature type="domain" description="HAMP" evidence="4">
    <location>
        <begin position="168"/>
        <end position="225"/>
    </location>
</feature>
<dbReference type="GO" id="GO:1902201">
    <property type="term" value="P:negative regulation of bacterial-type flagellum-dependent cell motility"/>
    <property type="evidence" value="ECO:0007669"/>
    <property type="project" value="TreeGrafter"/>
</dbReference>
<dbReference type="PANTHER" id="PTHR45138">
    <property type="entry name" value="REGULATORY COMPONENTS OF SENSORY TRANSDUCTION SYSTEM"/>
    <property type="match status" value="1"/>
</dbReference>
<evidence type="ECO:0000256" key="2">
    <source>
        <dbReference type="ARBA" id="ARBA00034247"/>
    </source>
</evidence>
<comment type="catalytic activity">
    <reaction evidence="2">
        <text>2 GTP = 3',3'-c-di-GMP + 2 diphosphate</text>
        <dbReference type="Rhea" id="RHEA:24898"/>
        <dbReference type="ChEBI" id="CHEBI:33019"/>
        <dbReference type="ChEBI" id="CHEBI:37565"/>
        <dbReference type="ChEBI" id="CHEBI:58805"/>
        <dbReference type="EC" id="2.7.7.65"/>
    </reaction>
</comment>
<accession>A0A127K4I3</accession>
<evidence type="ECO:0000259" key="5">
    <source>
        <dbReference type="PROSITE" id="PS50887"/>
    </source>
</evidence>
<dbReference type="Gene3D" id="3.30.70.270">
    <property type="match status" value="1"/>
</dbReference>
<protein>
    <recommendedName>
        <fullName evidence="1">diguanylate cyclase</fullName>
        <ecNumber evidence="1">2.7.7.65</ecNumber>
    </recommendedName>
</protein>
<gene>
    <name evidence="6" type="ORF">AC731_007920</name>
</gene>
<dbReference type="SUPFAM" id="SSF55073">
    <property type="entry name" value="Nucleotide cyclase"/>
    <property type="match status" value="1"/>
</dbReference>
<keyword evidence="3" id="KW-0472">Membrane</keyword>
<evidence type="ECO:0000259" key="4">
    <source>
        <dbReference type="PROSITE" id="PS50885"/>
    </source>
</evidence>
<dbReference type="PROSITE" id="PS50885">
    <property type="entry name" value="HAMP"/>
    <property type="match status" value="1"/>
</dbReference>
<dbReference type="GO" id="GO:0007165">
    <property type="term" value="P:signal transduction"/>
    <property type="evidence" value="ECO:0007669"/>
    <property type="project" value="InterPro"/>
</dbReference>
<feature type="domain" description="GGDEF" evidence="5">
    <location>
        <begin position="279"/>
        <end position="409"/>
    </location>
</feature>
<keyword evidence="3" id="KW-0812">Transmembrane</keyword>
<dbReference type="STRING" id="1134435.AC731_007920"/>
<dbReference type="InterPro" id="IPR003660">
    <property type="entry name" value="HAMP_dom"/>
</dbReference>
<sequence length="409" mass="45699">MSDAPTHSIAARLARRILLYASACALLIGGVQTLHLSQEVRQRFSQSIEAAGLTHVPLLSVAVWDIEPDTIRRQLHQLASQHAIGHVRLVTDVGRVFEAGDPDARDFTEARRFDVPNPTLQGEPIGTLEIVADTRAFYRELATTIGVGLLGYAVLTLLMCGLVLVALRRELGPLRHIAEFVKTLSPERLTTPLTVDRGPRHQRDEIDLVVEGFEILQRGIDSHIRNLDHQVAARTHDLEAALASIRTLSTTDTLTGCFNRRLFDERIADEVERADRYGRPLSIVFADADHFKRINDTWGHNAGDEVLRAFSASLKAQVRDHIDWVVRYGGEEFVIVLPETTLDRARALAERIRVVVESEPLTIDDRPIRLTASFGVAQYAPGEALADWIDRADKWLYLAKEQGRNRVCG</sequence>
<dbReference type="InterPro" id="IPR000160">
    <property type="entry name" value="GGDEF_dom"/>
</dbReference>
<dbReference type="FunFam" id="3.30.70.270:FF:000001">
    <property type="entry name" value="Diguanylate cyclase domain protein"/>
    <property type="match status" value="1"/>
</dbReference>
<keyword evidence="7" id="KW-1185">Reference proteome</keyword>
<dbReference type="InterPro" id="IPR043128">
    <property type="entry name" value="Rev_trsase/Diguanyl_cyclase"/>
</dbReference>
<dbReference type="SMART" id="SM00267">
    <property type="entry name" value="GGDEF"/>
    <property type="match status" value="1"/>
</dbReference>
<organism evidence="6 7">
    <name type="scientific">Thauera humireducens</name>
    <dbReference type="NCBI Taxonomy" id="1134435"/>
    <lineage>
        <taxon>Bacteria</taxon>
        <taxon>Pseudomonadati</taxon>
        <taxon>Pseudomonadota</taxon>
        <taxon>Betaproteobacteria</taxon>
        <taxon>Rhodocyclales</taxon>
        <taxon>Zoogloeaceae</taxon>
        <taxon>Thauera</taxon>
    </lineage>
</organism>
<dbReference type="NCBIfam" id="TIGR00254">
    <property type="entry name" value="GGDEF"/>
    <property type="match status" value="1"/>
</dbReference>
<dbReference type="EC" id="2.7.7.65" evidence="1"/>
<dbReference type="AlphaFoldDB" id="A0A127K4I3"/>
<keyword evidence="3" id="KW-1133">Transmembrane helix</keyword>
<dbReference type="RefSeq" id="WP_048704935.1">
    <property type="nucleotide sequence ID" value="NZ_CP014646.1"/>
</dbReference>
<dbReference type="Pfam" id="PF00990">
    <property type="entry name" value="GGDEF"/>
    <property type="match status" value="1"/>
</dbReference>
<dbReference type="InterPro" id="IPR050469">
    <property type="entry name" value="Diguanylate_Cyclase"/>
</dbReference>
<dbReference type="KEGG" id="thu:AC731_007920"/>
<feature type="transmembrane region" description="Helical" evidence="3">
    <location>
        <begin position="145"/>
        <end position="167"/>
    </location>
</feature>
<dbReference type="Proteomes" id="UP000036902">
    <property type="component" value="Chromosome"/>
</dbReference>
<evidence type="ECO:0000313" key="6">
    <source>
        <dbReference type="EMBL" id="AMO36873.1"/>
    </source>
</evidence>
<dbReference type="SMART" id="SM00304">
    <property type="entry name" value="HAMP"/>
    <property type="match status" value="1"/>
</dbReference>
<dbReference type="InterPro" id="IPR029787">
    <property type="entry name" value="Nucleotide_cyclase"/>
</dbReference>
<name>A0A127K4I3_9RHOO</name>
<dbReference type="EMBL" id="CP014646">
    <property type="protein sequence ID" value="AMO36873.1"/>
    <property type="molecule type" value="Genomic_DNA"/>
</dbReference>
<proteinExistence type="predicted"/>
<dbReference type="PROSITE" id="PS50887">
    <property type="entry name" value="GGDEF"/>
    <property type="match status" value="1"/>
</dbReference>
<evidence type="ECO:0000313" key="7">
    <source>
        <dbReference type="Proteomes" id="UP000036902"/>
    </source>
</evidence>
<dbReference type="CDD" id="cd01949">
    <property type="entry name" value="GGDEF"/>
    <property type="match status" value="1"/>
</dbReference>
<dbReference type="GO" id="GO:0043709">
    <property type="term" value="P:cell adhesion involved in single-species biofilm formation"/>
    <property type="evidence" value="ECO:0007669"/>
    <property type="project" value="TreeGrafter"/>
</dbReference>